<sequence length="96" mass="9985">MKKKFKTIGIGKKVIPTAAALGILFSVAPIAENKASAGVGAVLDITITVLGAVADTYEALGISPEDVDPGTHIDVYAENRTYQAPSFTSGEFNISM</sequence>
<accession>A0A4U3B4F7</accession>
<protein>
    <submittedName>
        <fullName evidence="1">Cell wall-binding protein</fullName>
    </submittedName>
</protein>
<name>A0A4U3B4F7_9BACI</name>
<reference evidence="1 2" key="1">
    <citation type="journal article" date="2019" name="Environ. Microbiol.">
        <title>An active ?-lactamase is a part of an orchestrated cell wall stress resistance network of Bacillus subtilis and related rhizosphere species.</title>
        <authorList>
            <person name="Bucher T."/>
            <person name="Keren-Paz A."/>
            <person name="Hausser J."/>
            <person name="Olender T."/>
            <person name="Cytryn E."/>
            <person name="Kolodkin-Gal I."/>
        </authorList>
    </citation>
    <scope>NUCLEOTIDE SEQUENCE [LARGE SCALE GENOMIC DNA]</scope>
    <source>
        <strain evidence="1 2">I5</strain>
    </source>
</reference>
<dbReference type="EMBL" id="SZON01000346">
    <property type="protein sequence ID" value="TKI96516.1"/>
    <property type="molecule type" value="Genomic_DNA"/>
</dbReference>
<evidence type="ECO:0000313" key="2">
    <source>
        <dbReference type="Proteomes" id="UP000305222"/>
    </source>
</evidence>
<comment type="caution">
    <text evidence="1">The sequence shown here is derived from an EMBL/GenBank/DDBJ whole genome shotgun (WGS) entry which is preliminary data.</text>
</comment>
<proteinExistence type="predicted"/>
<evidence type="ECO:0000313" key="1">
    <source>
        <dbReference type="EMBL" id="TKI96516.1"/>
    </source>
</evidence>
<gene>
    <name evidence="1" type="ORF">FC699_10200</name>
</gene>
<feature type="non-terminal residue" evidence="1">
    <location>
        <position position="96"/>
    </location>
</feature>
<dbReference type="Proteomes" id="UP000305222">
    <property type="component" value="Unassembled WGS sequence"/>
</dbReference>
<dbReference type="AlphaFoldDB" id="A0A4U3B4F7"/>
<organism evidence="1 2">
    <name type="scientific">Bacillus wiedmannii</name>
    <dbReference type="NCBI Taxonomy" id="1890302"/>
    <lineage>
        <taxon>Bacteria</taxon>
        <taxon>Bacillati</taxon>
        <taxon>Bacillota</taxon>
        <taxon>Bacilli</taxon>
        <taxon>Bacillales</taxon>
        <taxon>Bacillaceae</taxon>
        <taxon>Bacillus</taxon>
        <taxon>Bacillus cereus group</taxon>
    </lineage>
</organism>